<dbReference type="GeneID" id="81591422"/>
<organism evidence="1 2">
    <name type="scientific">Penicillium hordei</name>
    <dbReference type="NCBI Taxonomy" id="40994"/>
    <lineage>
        <taxon>Eukaryota</taxon>
        <taxon>Fungi</taxon>
        <taxon>Dikarya</taxon>
        <taxon>Ascomycota</taxon>
        <taxon>Pezizomycotina</taxon>
        <taxon>Eurotiomycetes</taxon>
        <taxon>Eurotiomycetidae</taxon>
        <taxon>Eurotiales</taxon>
        <taxon>Aspergillaceae</taxon>
        <taxon>Penicillium</taxon>
    </lineage>
</organism>
<reference evidence="1" key="2">
    <citation type="submission" date="2023-01" db="EMBL/GenBank/DDBJ databases">
        <authorList>
            <person name="Petersen C."/>
        </authorList>
    </citation>
    <scope>NUCLEOTIDE SEQUENCE</scope>
    <source>
        <strain evidence="1">IBT 12815</strain>
    </source>
</reference>
<dbReference type="AlphaFoldDB" id="A0AAD6GXA8"/>
<name>A0AAD6GXA8_9EURO</name>
<dbReference type="Proteomes" id="UP001213799">
    <property type="component" value="Unassembled WGS sequence"/>
</dbReference>
<evidence type="ECO:0000313" key="1">
    <source>
        <dbReference type="EMBL" id="KAJ5593222.1"/>
    </source>
</evidence>
<reference evidence="1" key="1">
    <citation type="journal article" date="2023" name="IMA Fungus">
        <title>Comparative genomic study of the Penicillium genus elucidates a diverse pangenome and 15 lateral gene transfer events.</title>
        <authorList>
            <person name="Petersen C."/>
            <person name="Sorensen T."/>
            <person name="Nielsen M.R."/>
            <person name="Sondergaard T.E."/>
            <person name="Sorensen J.L."/>
            <person name="Fitzpatrick D.A."/>
            <person name="Frisvad J.C."/>
            <person name="Nielsen K.L."/>
        </authorList>
    </citation>
    <scope>NUCLEOTIDE SEQUENCE</scope>
    <source>
        <strain evidence="1">IBT 12815</strain>
    </source>
</reference>
<dbReference type="RefSeq" id="XP_056749848.1">
    <property type="nucleotide sequence ID" value="XM_056901180.1"/>
</dbReference>
<accession>A0AAD6GXA8</accession>
<comment type="caution">
    <text evidence="1">The sequence shown here is derived from an EMBL/GenBank/DDBJ whole genome shotgun (WGS) entry which is preliminary data.</text>
</comment>
<dbReference type="PANTHER" id="PTHR37535:SF3">
    <property type="entry name" value="FLUG DOMAIN-CONTAINING PROTEIN"/>
    <property type="match status" value="1"/>
</dbReference>
<keyword evidence="2" id="KW-1185">Reference proteome</keyword>
<protein>
    <submittedName>
        <fullName evidence="1">Uncharacterized protein</fullName>
    </submittedName>
</protein>
<dbReference type="EMBL" id="JAQJAE010000005">
    <property type="protein sequence ID" value="KAJ5593222.1"/>
    <property type="molecule type" value="Genomic_DNA"/>
</dbReference>
<dbReference type="PANTHER" id="PTHR37535">
    <property type="entry name" value="FLUG DOMAIN PROTEIN"/>
    <property type="match status" value="1"/>
</dbReference>
<evidence type="ECO:0000313" key="2">
    <source>
        <dbReference type="Proteomes" id="UP001213799"/>
    </source>
</evidence>
<proteinExistence type="predicted"/>
<gene>
    <name evidence="1" type="ORF">N7537_010126</name>
</gene>
<sequence length="194" mass="22467">MAHWYTYTVSAVLDEKEETNHIEYFQGYTQFREPGLPVNLPARIEESILMLPEIVELRKRIGELKKCDNQTGLPATKLHYRNALIRQRRFELKRYQASWVQARRDQKILNRGKGPPVSVTNDVCIRAQSLIMPEIARIVAAMSRTTELSFKEKIMFVKDLQTQCSRDFDVVYLPNESPIHSAYPAKACQAIIAR</sequence>